<evidence type="ECO:0000256" key="2">
    <source>
        <dbReference type="ARBA" id="ARBA00008774"/>
    </source>
</evidence>
<evidence type="ECO:0000256" key="5">
    <source>
        <dbReference type="PROSITE-ProRule" id="PRU00267"/>
    </source>
</evidence>
<proteinExistence type="inferred from homology"/>
<sequence>RLTVKKVAPKGKVAKDPNKPKRLAGAFFVFLEEFRKQFKEENPGNKSVAAENAPVVAKAEKRKKEYEKTLASYNKKLMNHMVEFYIRLGLYLAYFESFIVITFSTKKIGKMREYAKSTFYLLSTFGTSLFYVLQARTAFRSV</sequence>
<evidence type="ECO:0000256" key="4">
    <source>
        <dbReference type="ARBA" id="ARBA00023242"/>
    </source>
</evidence>
<dbReference type="PANTHER" id="PTHR46261:SF18">
    <property type="entry name" value="DNA-BINDING PROTEIN MNB1B"/>
    <property type="match status" value="1"/>
</dbReference>
<dbReference type="Gene3D" id="1.10.30.10">
    <property type="entry name" value="High mobility group box domain"/>
    <property type="match status" value="1"/>
</dbReference>
<dbReference type="EMBL" id="LEKV01005391">
    <property type="protein sequence ID" value="KVH88496.1"/>
    <property type="molecule type" value="Genomic_DNA"/>
</dbReference>
<comment type="caution">
    <text evidence="9">The sequence shown here is derived from an EMBL/GenBank/DDBJ whole genome shotgun (WGS) entry which is preliminary data.</text>
</comment>
<dbReference type="GO" id="GO:0030527">
    <property type="term" value="F:structural constituent of chromatin"/>
    <property type="evidence" value="ECO:0007669"/>
    <property type="project" value="UniProtKB-ARBA"/>
</dbReference>
<dbReference type="AlphaFoldDB" id="A0A124SAT5"/>
<evidence type="ECO:0000256" key="3">
    <source>
        <dbReference type="ARBA" id="ARBA00023125"/>
    </source>
</evidence>
<evidence type="ECO:0000256" key="1">
    <source>
        <dbReference type="ARBA" id="ARBA00004123"/>
    </source>
</evidence>
<dbReference type="PANTHER" id="PTHR46261">
    <property type="entry name" value="HIGH MOBILITY GROUP B PROTEIN 4-RELATED"/>
    <property type="match status" value="1"/>
</dbReference>
<feature type="domain" description="HMG box" evidence="8">
    <location>
        <begin position="20"/>
        <end position="74"/>
    </location>
</feature>
<keyword evidence="6" id="KW-0175">Coiled coil</keyword>
<reference evidence="9 10" key="1">
    <citation type="journal article" date="2016" name="Sci. Rep.">
        <title>The genome sequence of the outbreeding globe artichoke constructed de novo incorporating a phase-aware low-pass sequencing strategy of F1 progeny.</title>
        <authorList>
            <person name="Scaglione D."/>
            <person name="Reyes-Chin-Wo S."/>
            <person name="Acquadro A."/>
            <person name="Froenicke L."/>
            <person name="Portis E."/>
            <person name="Beitel C."/>
            <person name="Tirone M."/>
            <person name="Mauro R."/>
            <person name="Lo Monaco A."/>
            <person name="Mauromicale G."/>
            <person name="Faccioli P."/>
            <person name="Cattivelli L."/>
            <person name="Rieseberg L."/>
            <person name="Michelmore R."/>
            <person name="Lanteri S."/>
        </authorList>
    </citation>
    <scope>NUCLEOTIDE SEQUENCE [LARGE SCALE GENOMIC DNA]</scope>
    <source>
        <strain evidence="9">2C</strain>
    </source>
</reference>
<gene>
    <name evidence="9" type="ORF">Ccrd_026678</name>
</gene>
<accession>A0A124SAT5</accession>
<protein>
    <submittedName>
        <fullName evidence="9">High mobility group (HMG) box domain-containing protein</fullName>
    </submittedName>
</protein>
<dbReference type="SUPFAM" id="SSF47095">
    <property type="entry name" value="HMG-box"/>
    <property type="match status" value="1"/>
</dbReference>
<dbReference type="SMART" id="SM00398">
    <property type="entry name" value="HMG"/>
    <property type="match status" value="1"/>
</dbReference>
<evidence type="ECO:0000256" key="7">
    <source>
        <dbReference type="SAM" id="Phobius"/>
    </source>
</evidence>
<feature type="non-terminal residue" evidence="9">
    <location>
        <position position="142"/>
    </location>
</feature>
<organism evidence="9 10">
    <name type="scientific">Cynara cardunculus var. scolymus</name>
    <name type="common">Globe artichoke</name>
    <name type="synonym">Cynara scolymus</name>
    <dbReference type="NCBI Taxonomy" id="59895"/>
    <lineage>
        <taxon>Eukaryota</taxon>
        <taxon>Viridiplantae</taxon>
        <taxon>Streptophyta</taxon>
        <taxon>Embryophyta</taxon>
        <taxon>Tracheophyta</taxon>
        <taxon>Spermatophyta</taxon>
        <taxon>Magnoliopsida</taxon>
        <taxon>eudicotyledons</taxon>
        <taxon>Gunneridae</taxon>
        <taxon>Pentapetalae</taxon>
        <taxon>asterids</taxon>
        <taxon>campanulids</taxon>
        <taxon>Asterales</taxon>
        <taxon>Asteraceae</taxon>
        <taxon>Carduoideae</taxon>
        <taxon>Cardueae</taxon>
        <taxon>Carduinae</taxon>
        <taxon>Cynara</taxon>
    </lineage>
</organism>
<dbReference type="GO" id="GO:0003682">
    <property type="term" value="F:chromatin binding"/>
    <property type="evidence" value="ECO:0007669"/>
    <property type="project" value="UniProtKB-ARBA"/>
</dbReference>
<dbReference type="GO" id="GO:0005634">
    <property type="term" value="C:nucleus"/>
    <property type="evidence" value="ECO:0007669"/>
    <property type="project" value="UniProtKB-SubCell"/>
</dbReference>
<keyword evidence="3 5" id="KW-0238">DNA-binding</keyword>
<dbReference type="Proteomes" id="UP000243975">
    <property type="component" value="Unassembled WGS sequence"/>
</dbReference>
<dbReference type="InterPro" id="IPR036910">
    <property type="entry name" value="HMG_box_dom_sf"/>
</dbReference>
<dbReference type="InterPro" id="IPR031061">
    <property type="entry name" value="HMGB_plant"/>
</dbReference>
<comment type="similarity">
    <text evidence="2">Belongs to the HMGB family.</text>
</comment>
<dbReference type="Gramene" id="KVH88496">
    <property type="protein sequence ID" value="KVH88496"/>
    <property type="gene ID" value="Ccrd_026678"/>
</dbReference>
<feature type="DNA-binding region" description="HMG box" evidence="5">
    <location>
        <begin position="20"/>
        <end position="74"/>
    </location>
</feature>
<feature type="coiled-coil region" evidence="6">
    <location>
        <begin position="56"/>
        <end position="83"/>
    </location>
</feature>
<dbReference type="GO" id="GO:0006325">
    <property type="term" value="P:chromatin organization"/>
    <property type="evidence" value="ECO:0007669"/>
    <property type="project" value="UniProtKB-ARBA"/>
</dbReference>
<evidence type="ECO:0000313" key="10">
    <source>
        <dbReference type="Proteomes" id="UP000243975"/>
    </source>
</evidence>
<feature type="transmembrane region" description="Helical" evidence="7">
    <location>
        <begin position="117"/>
        <end position="133"/>
    </location>
</feature>
<keyword evidence="4 5" id="KW-0539">Nucleus</keyword>
<evidence type="ECO:0000256" key="6">
    <source>
        <dbReference type="SAM" id="Coils"/>
    </source>
</evidence>
<evidence type="ECO:0000313" key="9">
    <source>
        <dbReference type="EMBL" id="KVH88496.1"/>
    </source>
</evidence>
<dbReference type="GO" id="GO:0003677">
    <property type="term" value="F:DNA binding"/>
    <property type="evidence" value="ECO:0007669"/>
    <property type="project" value="UniProtKB-UniRule"/>
</dbReference>
<keyword evidence="7" id="KW-0472">Membrane</keyword>
<keyword evidence="7" id="KW-0812">Transmembrane</keyword>
<comment type="subcellular location">
    <subcellularLocation>
        <location evidence="1">Nucleus</location>
    </subcellularLocation>
</comment>
<dbReference type="PROSITE" id="PS50118">
    <property type="entry name" value="HMG_BOX_2"/>
    <property type="match status" value="1"/>
</dbReference>
<evidence type="ECO:0000259" key="8">
    <source>
        <dbReference type="PROSITE" id="PS50118"/>
    </source>
</evidence>
<dbReference type="STRING" id="59895.A0A124SAT5"/>
<name>A0A124SAT5_CYNCS</name>
<keyword evidence="7" id="KW-1133">Transmembrane helix</keyword>
<dbReference type="InterPro" id="IPR009071">
    <property type="entry name" value="HMG_box_dom"/>
</dbReference>
<keyword evidence="10" id="KW-1185">Reference proteome</keyword>
<dbReference type="GO" id="GO:0000785">
    <property type="term" value="C:chromatin"/>
    <property type="evidence" value="ECO:0007669"/>
    <property type="project" value="UniProtKB-ARBA"/>
</dbReference>
<feature type="transmembrane region" description="Helical" evidence="7">
    <location>
        <begin position="84"/>
        <end position="105"/>
    </location>
</feature>